<comment type="caution">
    <text evidence="1">The sequence shown here is derived from an EMBL/GenBank/DDBJ whole genome shotgun (WGS) entry which is preliminary data.</text>
</comment>
<reference evidence="1" key="1">
    <citation type="journal article" date="2019" name="bioRxiv">
        <title>The Genome of the Zebra Mussel, Dreissena polymorpha: A Resource for Invasive Species Research.</title>
        <authorList>
            <person name="McCartney M.A."/>
            <person name="Auch B."/>
            <person name="Kono T."/>
            <person name="Mallez S."/>
            <person name="Zhang Y."/>
            <person name="Obille A."/>
            <person name="Becker A."/>
            <person name="Abrahante J.E."/>
            <person name="Garbe J."/>
            <person name="Badalamenti J.P."/>
            <person name="Herman A."/>
            <person name="Mangelson H."/>
            <person name="Liachko I."/>
            <person name="Sullivan S."/>
            <person name="Sone E.D."/>
            <person name="Koren S."/>
            <person name="Silverstein K.A.T."/>
            <person name="Beckman K.B."/>
            <person name="Gohl D.M."/>
        </authorList>
    </citation>
    <scope>NUCLEOTIDE SEQUENCE</scope>
    <source>
        <strain evidence="1">Duluth1</strain>
        <tissue evidence="1">Whole animal</tissue>
    </source>
</reference>
<dbReference type="EMBL" id="JAIWYP010000016">
    <property type="protein sequence ID" value="KAH3697299.1"/>
    <property type="molecule type" value="Genomic_DNA"/>
</dbReference>
<keyword evidence="2" id="KW-1185">Reference proteome</keyword>
<dbReference type="Proteomes" id="UP000828390">
    <property type="component" value="Unassembled WGS sequence"/>
</dbReference>
<dbReference type="AlphaFoldDB" id="A0A9D4BJQ6"/>
<organism evidence="1 2">
    <name type="scientific">Dreissena polymorpha</name>
    <name type="common">Zebra mussel</name>
    <name type="synonym">Mytilus polymorpha</name>
    <dbReference type="NCBI Taxonomy" id="45954"/>
    <lineage>
        <taxon>Eukaryota</taxon>
        <taxon>Metazoa</taxon>
        <taxon>Spiralia</taxon>
        <taxon>Lophotrochozoa</taxon>
        <taxon>Mollusca</taxon>
        <taxon>Bivalvia</taxon>
        <taxon>Autobranchia</taxon>
        <taxon>Heteroconchia</taxon>
        <taxon>Euheterodonta</taxon>
        <taxon>Imparidentia</taxon>
        <taxon>Neoheterodontei</taxon>
        <taxon>Myida</taxon>
        <taxon>Dreissenoidea</taxon>
        <taxon>Dreissenidae</taxon>
        <taxon>Dreissena</taxon>
    </lineage>
</organism>
<evidence type="ECO:0000313" key="2">
    <source>
        <dbReference type="Proteomes" id="UP000828390"/>
    </source>
</evidence>
<reference evidence="1" key="2">
    <citation type="submission" date="2020-11" db="EMBL/GenBank/DDBJ databases">
        <authorList>
            <person name="McCartney M.A."/>
            <person name="Auch B."/>
            <person name="Kono T."/>
            <person name="Mallez S."/>
            <person name="Becker A."/>
            <person name="Gohl D.M."/>
            <person name="Silverstein K.A.T."/>
            <person name="Koren S."/>
            <person name="Bechman K.B."/>
            <person name="Herman A."/>
            <person name="Abrahante J.E."/>
            <person name="Garbe J."/>
        </authorList>
    </citation>
    <scope>NUCLEOTIDE SEQUENCE</scope>
    <source>
        <strain evidence="1">Duluth1</strain>
        <tissue evidence="1">Whole animal</tissue>
    </source>
</reference>
<sequence length="56" mass="6659">MCMCWSEHFEHKTGCSGGFLQHKRDRNFISKKAVWADLRDSPYGSWFQALVNFFEK</sequence>
<proteinExistence type="predicted"/>
<name>A0A9D4BJQ6_DREPO</name>
<gene>
    <name evidence="1" type="ORF">DPMN_084795</name>
</gene>
<protein>
    <submittedName>
        <fullName evidence="1">Uncharacterized protein</fullName>
    </submittedName>
</protein>
<evidence type="ECO:0000313" key="1">
    <source>
        <dbReference type="EMBL" id="KAH3697299.1"/>
    </source>
</evidence>
<accession>A0A9D4BJQ6</accession>